<organism evidence="2 3">
    <name type="scientific">Caballeronia grimmiae</name>
    <dbReference type="NCBI Taxonomy" id="1071679"/>
    <lineage>
        <taxon>Bacteria</taxon>
        <taxon>Pseudomonadati</taxon>
        <taxon>Pseudomonadota</taxon>
        <taxon>Betaproteobacteria</taxon>
        <taxon>Burkholderiales</taxon>
        <taxon>Burkholderiaceae</taxon>
        <taxon>Caballeronia</taxon>
    </lineage>
</organism>
<reference evidence="3" key="1">
    <citation type="journal article" date="2019" name="Int. J. Syst. Evol. Microbiol.">
        <title>The Global Catalogue of Microorganisms (GCM) 10K type strain sequencing project: providing services to taxonomists for standard genome sequencing and annotation.</title>
        <authorList>
            <consortium name="The Broad Institute Genomics Platform"/>
            <consortium name="The Broad Institute Genome Sequencing Center for Infectious Disease"/>
            <person name="Wu L."/>
            <person name="Ma J."/>
        </authorList>
    </citation>
    <scope>NUCLEOTIDE SEQUENCE [LARGE SCALE GENOMIC DNA]</scope>
    <source>
        <strain evidence="3">CGMCC 1.11013</strain>
    </source>
</reference>
<evidence type="ECO:0000256" key="1">
    <source>
        <dbReference type="SAM" id="Phobius"/>
    </source>
</evidence>
<dbReference type="Pfam" id="PF11177">
    <property type="entry name" value="DUF2964"/>
    <property type="match status" value="1"/>
</dbReference>
<evidence type="ECO:0000313" key="3">
    <source>
        <dbReference type="Proteomes" id="UP000597138"/>
    </source>
</evidence>
<dbReference type="EMBL" id="BMEG01000002">
    <property type="protein sequence ID" value="GGD65006.1"/>
    <property type="molecule type" value="Genomic_DNA"/>
</dbReference>
<dbReference type="Proteomes" id="UP000597138">
    <property type="component" value="Unassembled WGS sequence"/>
</dbReference>
<proteinExistence type="predicted"/>
<evidence type="ECO:0000313" key="2">
    <source>
        <dbReference type="EMBL" id="GGD65006.1"/>
    </source>
</evidence>
<feature type="transmembrane region" description="Helical" evidence="1">
    <location>
        <begin position="12"/>
        <end position="36"/>
    </location>
</feature>
<dbReference type="InterPro" id="IPR021347">
    <property type="entry name" value="DUF2964"/>
</dbReference>
<protein>
    <recommendedName>
        <fullName evidence="4">DUF2964 domain-containing protein</fullName>
    </recommendedName>
</protein>
<accession>A0ABQ1RDN7</accession>
<comment type="caution">
    <text evidence="2">The sequence shown here is derived from an EMBL/GenBank/DDBJ whole genome shotgun (WGS) entry which is preliminary data.</text>
</comment>
<sequence>MQKGKEMISSEARIVAAAIAVFTALAGIVVALHGLVFDKVSVLNYGVLTILVGVASFAVMLMPMPEDQP</sequence>
<keyword evidence="3" id="KW-1185">Reference proteome</keyword>
<keyword evidence="1" id="KW-0472">Membrane</keyword>
<name>A0ABQ1RDN7_9BURK</name>
<evidence type="ECO:0008006" key="4">
    <source>
        <dbReference type="Google" id="ProtNLM"/>
    </source>
</evidence>
<keyword evidence="1" id="KW-1133">Transmembrane helix</keyword>
<gene>
    <name evidence="2" type="ORF">GCM10010985_18950</name>
</gene>
<keyword evidence="1" id="KW-0812">Transmembrane</keyword>
<feature type="transmembrane region" description="Helical" evidence="1">
    <location>
        <begin position="42"/>
        <end position="62"/>
    </location>
</feature>